<feature type="domain" description="Exonuclease" evidence="6">
    <location>
        <begin position="411"/>
        <end position="588"/>
    </location>
</feature>
<gene>
    <name evidence="7" type="ORF">K458DRAFT_201243</name>
</gene>
<evidence type="ECO:0000259" key="6">
    <source>
        <dbReference type="SMART" id="SM00479"/>
    </source>
</evidence>
<dbReference type="PANTHER" id="PTHR12801">
    <property type="entry name" value="RNA EXONUCLEASE REXO1 / RECO3 FAMILY MEMBER-RELATED"/>
    <property type="match status" value="1"/>
</dbReference>
<dbReference type="AlphaFoldDB" id="A0A6G1J960"/>
<evidence type="ECO:0000256" key="1">
    <source>
        <dbReference type="ARBA" id="ARBA00006357"/>
    </source>
</evidence>
<keyword evidence="8" id="KW-1185">Reference proteome</keyword>
<feature type="compositionally biased region" description="Pro residues" evidence="5">
    <location>
        <begin position="604"/>
        <end position="616"/>
    </location>
</feature>
<dbReference type="CDD" id="cd06145">
    <property type="entry name" value="REX1_like"/>
    <property type="match status" value="1"/>
</dbReference>
<dbReference type="GO" id="GO:0004527">
    <property type="term" value="F:exonuclease activity"/>
    <property type="evidence" value="ECO:0007669"/>
    <property type="project" value="UniProtKB-KW"/>
</dbReference>
<proteinExistence type="inferred from homology"/>
<evidence type="ECO:0000256" key="4">
    <source>
        <dbReference type="ARBA" id="ARBA00022839"/>
    </source>
</evidence>
<name>A0A6G1J960_9PLEO</name>
<dbReference type="Gene3D" id="3.30.420.10">
    <property type="entry name" value="Ribonuclease H-like superfamily/Ribonuclease H"/>
    <property type="match status" value="1"/>
</dbReference>
<evidence type="ECO:0000313" key="7">
    <source>
        <dbReference type="EMBL" id="KAF2686669.1"/>
    </source>
</evidence>
<accession>A0A6G1J960</accession>
<dbReference type="InterPro" id="IPR036397">
    <property type="entry name" value="RNaseH_sf"/>
</dbReference>
<protein>
    <recommendedName>
        <fullName evidence="6">Exonuclease domain-containing protein</fullName>
    </recommendedName>
</protein>
<evidence type="ECO:0000256" key="2">
    <source>
        <dbReference type="ARBA" id="ARBA00022722"/>
    </source>
</evidence>
<dbReference type="OrthoDB" id="3996471at2759"/>
<dbReference type="GO" id="GO:0003676">
    <property type="term" value="F:nucleic acid binding"/>
    <property type="evidence" value="ECO:0007669"/>
    <property type="project" value="InterPro"/>
</dbReference>
<evidence type="ECO:0000256" key="5">
    <source>
        <dbReference type="SAM" id="MobiDB-lite"/>
    </source>
</evidence>
<evidence type="ECO:0000313" key="8">
    <source>
        <dbReference type="Proteomes" id="UP000799291"/>
    </source>
</evidence>
<comment type="similarity">
    <text evidence="1">Belongs to the REXO1/REXO3 family.</text>
</comment>
<feature type="region of interest" description="Disordered" evidence="5">
    <location>
        <begin position="601"/>
        <end position="638"/>
    </location>
</feature>
<evidence type="ECO:0000256" key="3">
    <source>
        <dbReference type="ARBA" id="ARBA00022801"/>
    </source>
</evidence>
<dbReference type="InterPro" id="IPR012337">
    <property type="entry name" value="RNaseH-like_sf"/>
</dbReference>
<reference evidence="7" key="1">
    <citation type="journal article" date="2020" name="Stud. Mycol.">
        <title>101 Dothideomycetes genomes: a test case for predicting lifestyles and emergence of pathogens.</title>
        <authorList>
            <person name="Haridas S."/>
            <person name="Albert R."/>
            <person name="Binder M."/>
            <person name="Bloem J."/>
            <person name="Labutti K."/>
            <person name="Salamov A."/>
            <person name="Andreopoulos B."/>
            <person name="Baker S."/>
            <person name="Barry K."/>
            <person name="Bills G."/>
            <person name="Bluhm B."/>
            <person name="Cannon C."/>
            <person name="Castanera R."/>
            <person name="Culley D."/>
            <person name="Daum C."/>
            <person name="Ezra D."/>
            <person name="Gonzalez J."/>
            <person name="Henrissat B."/>
            <person name="Kuo A."/>
            <person name="Liang C."/>
            <person name="Lipzen A."/>
            <person name="Lutzoni F."/>
            <person name="Magnuson J."/>
            <person name="Mondo S."/>
            <person name="Nolan M."/>
            <person name="Ohm R."/>
            <person name="Pangilinan J."/>
            <person name="Park H.-J."/>
            <person name="Ramirez L."/>
            <person name="Alfaro M."/>
            <person name="Sun H."/>
            <person name="Tritt A."/>
            <person name="Yoshinaga Y."/>
            <person name="Zwiers L.-H."/>
            <person name="Turgeon B."/>
            <person name="Goodwin S."/>
            <person name="Spatafora J."/>
            <person name="Crous P."/>
            <person name="Grigoriev I."/>
        </authorList>
    </citation>
    <scope>NUCLEOTIDE SEQUENCE</scope>
    <source>
        <strain evidence="7">CBS 122367</strain>
    </source>
</reference>
<dbReference type="SMART" id="SM00479">
    <property type="entry name" value="EXOIII"/>
    <property type="match status" value="1"/>
</dbReference>
<feature type="region of interest" description="Disordered" evidence="5">
    <location>
        <begin position="86"/>
        <end position="108"/>
    </location>
</feature>
<dbReference type="SUPFAM" id="SSF53098">
    <property type="entry name" value="Ribonuclease H-like"/>
    <property type="match status" value="1"/>
</dbReference>
<keyword evidence="2" id="KW-0540">Nuclease</keyword>
<keyword evidence="3" id="KW-0378">Hydrolase</keyword>
<dbReference type="GO" id="GO:0005634">
    <property type="term" value="C:nucleus"/>
    <property type="evidence" value="ECO:0007669"/>
    <property type="project" value="TreeGrafter"/>
</dbReference>
<keyword evidence="4" id="KW-0269">Exonuclease</keyword>
<dbReference type="InterPro" id="IPR047021">
    <property type="entry name" value="REXO1/3/4-like"/>
</dbReference>
<dbReference type="InterPro" id="IPR034922">
    <property type="entry name" value="REX1-like_exo"/>
</dbReference>
<dbReference type="InterPro" id="IPR013520">
    <property type="entry name" value="Ribonucl_H"/>
</dbReference>
<sequence>MWPSTTAFGSFENIACPAGASCELPYCIFAHEAAVVQSTNAVAASKTAPLEPATKRLKLDDGGSRPVSLSDGASSLITKPQVFTGSIAPKKASTERTENGSTSTPHAPKVVNVKAGDILPRTATKPVSPPPKKADAGAPLKLEEEVPLNPRKLPKDPAPYARRLTMIKLLHEYMSPFNDKVAKAVSPEVKALHLSANQLRKVAVEEEEKAAKENFPVYENVLKQRLATLKKMNLLDWVKDRRSTIAKEKGDPPKKVPPKKIDTGLTPNQEVIYLSELAAPHDILSKHDILMKPHTETELEKSRSAQVSADFWEECDRCKTRFQVFPDRREEDGALTTGGTCQHHWGRRVFAKKTKGEAPDPTRLSCCNDVVGSPGCTTHDTHVFKISDTRRLSLVMPFIETPENDKAKPHTAVCFDCEMGYTTYGLELLRLTAVAWPSYRPLVDVLVRPLGQVLDLNTRFSGVTPEQFFNAKPYDPQNPRPMRKDLRIVDSPYVARDLFLEHVAPTTPVCGHAIENDLNVIRLIHPTIVDTVILYPANRLPFRNGLKKLAKLHLDLDIQQGGAAGHDSYEDAKTTGELIRFKIASDWKRKKEDGWTITDEGVFPPMPSSTPPPVASPVPSMTGIPNVVPEGGSKAQKRKFVLVDEGVSDEPPTKRQH</sequence>
<dbReference type="PANTHER" id="PTHR12801:SF112">
    <property type="entry name" value="RNA EXONUCLEASE 3"/>
    <property type="match status" value="1"/>
</dbReference>
<dbReference type="EMBL" id="MU005576">
    <property type="protein sequence ID" value="KAF2686669.1"/>
    <property type="molecule type" value="Genomic_DNA"/>
</dbReference>
<dbReference type="Proteomes" id="UP000799291">
    <property type="component" value="Unassembled WGS sequence"/>
</dbReference>
<organism evidence="7 8">
    <name type="scientific">Lentithecium fluviatile CBS 122367</name>
    <dbReference type="NCBI Taxonomy" id="1168545"/>
    <lineage>
        <taxon>Eukaryota</taxon>
        <taxon>Fungi</taxon>
        <taxon>Dikarya</taxon>
        <taxon>Ascomycota</taxon>
        <taxon>Pezizomycotina</taxon>
        <taxon>Dothideomycetes</taxon>
        <taxon>Pleosporomycetidae</taxon>
        <taxon>Pleosporales</taxon>
        <taxon>Massarineae</taxon>
        <taxon>Lentitheciaceae</taxon>
        <taxon>Lentithecium</taxon>
    </lineage>
</organism>